<dbReference type="AlphaFoldDB" id="A0A423VJ70"/>
<dbReference type="GO" id="GO:0016407">
    <property type="term" value="F:acetyltransferase activity"/>
    <property type="evidence" value="ECO:0007669"/>
    <property type="project" value="InterPro"/>
</dbReference>
<dbReference type="SUPFAM" id="SSF51161">
    <property type="entry name" value="Trimeric LpxA-like enzymes"/>
    <property type="match status" value="1"/>
</dbReference>
<keyword evidence="6" id="KW-1185">Reference proteome</keyword>
<accession>A0A423VJ70</accession>
<evidence type="ECO:0000313" key="5">
    <source>
        <dbReference type="EMBL" id="ROV91039.1"/>
    </source>
</evidence>
<dbReference type="InterPro" id="IPR011004">
    <property type="entry name" value="Trimer_LpxA-like_sf"/>
</dbReference>
<dbReference type="EMBL" id="LKEA01000058">
    <property type="protein sequence ID" value="ROV91039.1"/>
    <property type="molecule type" value="Genomic_DNA"/>
</dbReference>
<evidence type="ECO:0000256" key="3">
    <source>
        <dbReference type="ARBA" id="ARBA00023315"/>
    </source>
</evidence>
<comment type="similarity">
    <text evidence="1">Belongs to the transferase hexapeptide repeat family.</text>
</comment>
<dbReference type="InterPro" id="IPR001451">
    <property type="entry name" value="Hexapep"/>
</dbReference>
<evidence type="ECO:0000256" key="1">
    <source>
        <dbReference type="ARBA" id="ARBA00007274"/>
    </source>
</evidence>
<dbReference type="OrthoDB" id="25818at2759"/>
<dbReference type="STRING" id="356882.A0A423VJ70"/>
<dbReference type="PANTHER" id="PTHR23416:SF23">
    <property type="entry name" value="ACETYLTRANSFERASE C18B11.09C-RELATED"/>
    <property type="match status" value="1"/>
</dbReference>
<dbReference type="Gene3D" id="2.160.10.10">
    <property type="entry name" value="Hexapeptide repeat proteins"/>
    <property type="match status" value="1"/>
</dbReference>
<evidence type="ECO:0000259" key="4">
    <source>
        <dbReference type="SMART" id="SM01266"/>
    </source>
</evidence>
<comment type="caution">
    <text evidence="5">The sequence shown here is derived from an EMBL/GenBank/DDBJ whole genome shotgun (WGS) entry which is preliminary data.</text>
</comment>
<dbReference type="InterPro" id="IPR051159">
    <property type="entry name" value="Hexapeptide_acetyltransf"/>
</dbReference>
<dbReference type="InterPro" id="IPR024688">
    <property type="entry name" value="Mac_dom"/>
</dbReference>
<dbReference type="SMART" id="SM01266">
    <property type="entry name" value="Mac"/>
    <property type="match status" value="1"/>
</dbReference>
<sequence>MPANTEKDSATIEYAKTLANTPWCDDYENMISGVLYNCMTPELVDGRFRARRFMHKYNNYFPDDATPDSLAADRESMLKQQFGKVGKGVFIEPPLNIDYGCNISLGDDFYSNFNLVILDCGMVKIGNRVLFGPFVSIFAATHETDVQSRRDGVEYAKPVTIGDDCWIGGNTTIMPGVTIGKGCTVAAGSIVTRDIPDFSVAMGSPARVVKKVDPVPDMGQVPGASSAAKGIPEP</sequence>
<evidence type="ECO:0000313" key="6">
    <source>
        <dbReference type="Proteomes" id="UP000283895"/>
    </source>
</evidence>
<dbReference type="Pfam" id="PF14602">
    <property type="entry name" value="Hexapep_2"/>
    <property type="match status" value="1"/>
</dbReference>
<dbReference type="Pfam" id="PF12464">
    <property type="entry name" value="Mac"/>
    <property type="match status" value="1"/>
</dbReference>
<evidence type="ECO:0000256" key="2">
    <source>
        <dbReference type="ARBA" id="ARBA00022679"/>
    </source>
</evidence>
<keyword evidence="3" id="KW-0012">Acyltransferase</keyword>
<dbReference type="Proteomes" id="UP000283895">
    <property type="component" value="Unassembled WGS sequence"/>
</dbReference>
<reference evidence="5 6" key="1">
    <citation type="submission" date="2015-09" db="EMBL/GenBank/DDBJ databases">
        <title>Host preference determinants of Valsa canker pathogens revealed by comparative genomics.</title>
        <authorList>
            <person name="Yin Z."/>
            <person name="Huang L."/>
        </authorList>
    </citation>
    <scope>NUCLEOTIDE SEQUENCE [LARGE SCALE GENOMIC DNA]</scope>
    <source>
        <strain evidence="5 6">03-1</strain>
    </source>
</reference>
<name>A0A423VJ70_9PEZI</name>
<dbReference type="GO" id="GO:0008374">
    <property type="term" value="F:O-acyltransferase activity"/>
    <property type="evidence" value="ECO:0007669"/>
    <property type="project" value="TreeGrafter"/>
</dbReference>
<dbReference type="CDD" id="cd03357">
    <property type="entry name" value="LbH_MAT_GAT"/>
    <property type="match status" value="1"/>
</dbReference>
<proteinExistence type="inferred from homology"/>
<dbReference type="PANTHER" id="PTHR23416">
    <property type="entry name" value="SIALIC ACID SYNTHASE-RELATED"/>
    <property type="match status" value="1"/>
</dbReference>
<dbReference type="FunFam" id="2.160.10.10:FF:000025">
    <property type="entry name" value="Hexapeptide-repeat containing-acetyltransferase"/>
    <property type="match status" value="1"/>
</dbReference>
<gene>
    <name evidence="5" type="ORF">VMCG_09606</name>
</gene>
<feature type="domain" description="Maltose/galactoside acetyltransferase" evidence="4">
    <location>
        <begin position="27"/>
        <end position="87"/>
    </location>
</feature>
<keyword evidence="2" id="KW-0808">Transferase</keyword>
<organism evidence="5 6">
    <name type="scientific">Cytospora schulzeri</name>
    <dbReference type="NCBI Taxonomy" id="448051"/>
    <lineage>
        <taxon>Eukaryota</taxon>
        <taxon>Fungi</taxon>
        <taxon>Dikarya</taxon>
        <taxon>Ascomycota</taxon>
        <taxon>Pezizomycotina</taxon>
        <taxon>Sordariomycetes</taxon>
        <taxon>Sordariomycetidae</taxon>
        <taxon>Diaporthales</taxon>
        <taxon>Cytosporaceae</taxon>
        <taxon>Cytospora</taxon>
    </lineage>
</organism>
<protein>
    <recommendedName>
        <fullName evidence="4">Maltose/galactoside acetyltransferase domain-containing protein</fullName>
    </recommendedName>
</protein>